<comment type="caution">
    <text evidence="2">The sequence shown here is derived from an EMBL/GenBank/DDBJ whole genome shotgun (WGS) entry which is preliminary data.</text>
</comment>
<evidence type="ECO:0000313" key="2">
    <source>
        <dbReference type="EMBL" id="MCP2160408.1"/>
    </source>
</evidence>
<dbReference type="InterPro" id="IPR036388">
    <property type="entry name" value="WH-like_DNA-bd_sf"/>
</dbReference>
<keyword evidence="3" id="KW-1185">Reference proteome</keyword>
<evidence type="ECO:0000313" key="3">
    <source>
        <dbReference type="Proteomes" id="UP001205740"/>
    </source>
</evidence>
<dbReference type="Proteomes" id="UP001205740">
    <property type="component" value="Unassembled WGS sequence"/>
</dbReference>
<name>A0ABT1GZI0_9NOCA</name>
<dbReference type="SUPFAM" id="SSF46785">
    <property type="entry name" value="Winged helix' DNA-binding domain"/>
    <property type="match status" value="1"/>
</dbReference>
<dbReference type="PANTHER" id="PTHR33164:SF99">
    <property type="entry name" value="MARR FAMILY REGULATORY PROTEIN"/>
    <property type="match status" value="1"/>
</dbReference>
<dbReference type="SMART" id="SM00347">
    <property type="entry name" value="HTH_MARR"/>
    <property type="match status" value="1"/>
</dbReference>
<accession>A0ABT1GZI0</accession>
<reference evidence="2 3" key="1">
    <citation type="submission" date="2022-06" db="EMBL/GenBank/DDBJ databases">
        <title>Genomic Encyclopedia of Archaeal and Bacterial Type Strains, Phase II (KMG-II): from individual species to whole genera.</title>
        <authorList>
            <person name="Goeker M."/>
        </authorList>
    </citation>
    <scope>NUCLEOTIDE SEQUENCE [LARGE SCALE GENOMIC DNA]</scope>
    <source>
        <strain evidence="2 3">DSM 45037</strain>
    </source>
</reference>
<evidence type="ECO:0000259" key="1">
    <source>
        <dbReference type="PROSITE" id="PS50995"/>
    </source>
</evidence>
<dbReference type="InterPro" id="IPR000835">
    <property type="entry name" value="HTH_MarR-typ"/>
</dbReference>
<dbReference type="Pfam" id="PF12802">
    <property type="entry name" value="MarR_2"/>
    <property type="match status" value="1"/>
</dbReference>
<dbReference type="PANTHER" id="PTHR33164">
    <property type="entry name" value="TRANSCRIPTIONAL REGULATOR, MARR FAMILY"/>
    <property type="match status" value="1"/>
</dbReference>
<dbReference type="InterPro" id="IPR039422">
    <property type="entry name" value="MarR/SlyA-like"/>
</dbReference>
<dbReference type="GO" id="GO:0003677">
    <property type="term" value="F:DNA binding"/>
    <property type="evidence" value="ECO:0007669"/>
    <property type="project" value="UniProtKB-KW"/>
</dbReference>
<dbReference type="Gene3D" id="1.10.10.10">
    <property type="entry name" value="Winged helix-like DNA-binding domain superfamily/Winged helix DNA-binding domain"/>
    <property type="match status" value="1"/>
</dbReference>
<organism evidence="2 3">
    <name type="scientific">Williamsia serinedens</name>
    <dbReference type="NCBI Taxonomy" id="391736"/>
    <lineage>
        <taxon>Bacteria</taxon>
        <taxon>Bacillati</taxon>
        <taxon>Actinomycetota</taxon>
        <taxon>Actinomycetes</taxon>
        <taxon>Mycobacteriales</taxon>
        <taxon>Nocardiaceae</taxon>
        <taxon>Williamsia</taxon>
    </lineage>
</organism>
<dbReference type="EMBL" id="JAMTCG010000003">
    <property type="protein sequence ID" value="MCP2160408.1"/>
    <property type="molecule type" value="Genomic_DNA"/>
</dbReference>
<sequence>MTADVSASTTTTTPCADDRLAAAWQQLSVRYHRVSCEIDRTLQTAHGLTGSEFEVLELLAAADDRSLRMSELAAQVHLSQSALSRLVAGLEKDGLAQRSMCAADRRSVFTALTPEGLARYEAAKPAQRAVLRATAVDDDGRSLCGATDLVD</sequence>
<gene>
    <name evidence="2" type="ORF">LX12_001595</name>
</gene>
<dbReference type="RefSeq" id="WP_253654008.1">
    <property type="nucleotide sequence ID" value="NZ_BAAAOE010000003.1"/>
</dbReference>
<keyword evidence="2" id="KW-0238">DNA-binding</keyword>
<dbReference type="InterPro" id="IPR036390">
    <property type="entry name" value="WH_DNA-bd_sf"/>
</dbReference>
<proteinExistence type="predicted"/>
<dbReference type="PROSITE" id="PS50995">
    <property type="entry name" value="HTH_MARR_2"/>
    <property type="match status" value="1"/>
</dbReference>
<dbReference type="PRINTS" id="PR00598">
    <property type="entry name" value="HTHMARR"/>
</dbReference>
<protein>
    <submittedName>
        <fullName evidence="2">DNA-binding transcriptional regulator, MarR family</fullName>
    </submittedName>
</protein>
<feature type="domain" description="HTH marR-type" evidence="1">
    <location>
        <begin position="17"/>
        <end position="151"/>
    </location>
</feature>